<dbReference type="Gene3D" id="2.60.40.10">
    <property type="entry name" value="Immunoglobulins"/>
    <property type="match status" value="2"/>
</dbReference>
<dbReference type="PROSITE" id="PS50835">
    <property type="entry name" value="IG_LIKE"/>
    <property type="match status" value="2"/>
</dbReference>
<dbReference type="InterPro" id="IPR036179">
    <property type="entry name" value="Ig-like_dom_sf"/>
</dbReference>
<feature type="compositionally biased region" description="Basic and acidic residues" evidence="12">
    <location>
        <begin position="339"/>
        <end position="357"/>
    </location>
</feature>
<evidence type="ECO:0000256" key="9">
    <source>
        <dbReference type="ARBA" id="ARBA00023157"/>
    </source>
</evidence>
<dbReference type="SMART" id="SM00131">
    <property type="entry name" value="KU"/>
    <property type="match status" value="4"/>
</dbReference>
<accession>A0A553NQ27</accession>
<comment type="caution">
    <text evidence="17">The sequence shown here is derived from an EMBL/GenBank/DDBJ whole genome shotgun (WGS) entry which is preliminary data.</text>
</comment>
<dbReference type="InterPro" id="IPR013783">
    <property type="entry name" value="Ig-like_fold"/>
</dbReference>
<dbReference type="SUPFAM" id="SSF48726">
    <property type="entry name" value="Immunoglobulin"/>
    <property type="match status" value="2"/>
</dbReference>
<evidence type="ECO:0000256" key="6">
    <source>
        <dbReference type="ARBA" id="ARBA00022737"/>
    </source>
</evidence>
<dbReference type="FunFam" id="4.10.410.10:FF:000020">
    <property type="entry name" value="Collagen, type VI, alpha 3"/>
    <property type="match status" value="4"/>
</dbReference>
<feature type="compositionally biased region" description="Acidic residues" evidence="12">
    <location>
        <begin position="327"/>
        <end position="338"/>
    </location>
</feature>
<dbReference type="SMART" id="SM00408">
    <property type="entry name" value="IGc2"/>
    <property type="match status" value="2"/>
</dbReference>
<dbReference type="InterPro" id="IPR003598">
    <property type="entry name" value="Ig_sub2"/>
</dbReference>
<evidence type="ECO:0000256" key="8">
    <source>
        <dbReference type="ARBA" id="ARBA00023136"/>
    </source>
</evidence>
<dbReference type="SMART" id="SM00409">
    <property type="entry name" value="IG"/>
    <property type="match status" value="2"/>
</dbReference>
<keyword evidence="9" id="KW-1015">Disulfide bond</keyword>
<dbReference type="Proteomes" id="UP000318571">
    <property type="component" value="Chromosome 4"/>
</dbReference>
<dbReference type="Pfam" id="PF08686">
    <property type="entry name" value="PLAC"/>
    <property type="match status" value="1"/>
</dbReference>
<dbReference type="GO" id="GO:0016020">
    <property type="term" value="C:membrane"/>
    <property type="evidence" value="ECO:0007669"/>
    <property type="project" value="UniProtKB-SubCell"/>
</dbReference>
<dbReference type="GO" id="GO:0005615">
    <property type="term" value="C:extracellular space"/>
    <property type="evidence" value="ECO:0007669"/>
    <property type="project" value="TreeGrafter"/>
</dbReference>
<feature type="domain" description="BPTI/Kunitz inhibitor" evidence="14">
    <location>
        <begin position="936"/>
        <end position="986"/>
    </location>
</feature>
<dbReference type="PROSITE" id="PS50279">
    <property type="entry name" value="BPTI_KUNITZ_2"/>
    <property type="match status" value="4"/>
</dbReference>
<evidence type="ECO:0000313" key="18">
    <source>
        <dbReference type="Proteomes" id="UP000318571"/>
    </source>
</evidence>
<proteinExistence type="predicted"/>
<reference evidence="17 18" key="1">
    <citation type="journal article" date="2018" name="Nat. Ecol. Evol.">
        <title>Genomic signatures of mitonuclear coevolution across populations of Tigriopus californicus.</title>
        <authorList>
            <person name="Barreto F.S."/>
            <person name="Watson E.T."/>
            <person name="Lima T.G."/>
            <person name="Willett C.S."/>
            <person name="Edmands S."/>
            <person name="Li W."/>
            <person name="Burton R.S."/>
        </authorList>
    </citation>
    <scope>NUCLEOTIDE SEQUENCE [LARGE SCALE GENOMIC DNA]</scope>
    <source>
        <strain evidence="17 18">San Diego</strain>
    </source>
</reference>
<keyword evidence="10" id="KW-0325">Glycoprotein</keyword>
<evidence type="ECO:0000256" key="3">
    <source>
        <dbReference type="ARBA" id="ARBA00022525"/>
    </source>
</evidence>
<dbReference type="PANTHER" id="PTHR10083">
    <property type="entry name" value="KUNITZ-TYPE PROTEASE INHIBITOR-RELATED"/>
    <property type="match status" value="1"/>
</dbReference>
<sequence>MRVKPVHLWMIIVLVISDTNCLRILSSPSASRTSSLEQSGPSDPYVYVRFKRQELEYDEDLDEIFGEASGSGQMEGSSDNDLGSAVLESYQGSVEEDDMAVDVESGSGEMVLEDQIETPLMPENVEDLSGSGSESPSGLDIEQSGSGSDNSSGSEVPYLPDYFEAPSGSGDDASSEPIESLLADSSGEHIDTGEIGSTFPVADRASGFGDDEAFASGSEVEEIEEDIDGYSDGSEQGIEADIDGSGDDSERGIEESTDGSGEHSEQGIEADIDGSGDDSERGIEESTDGSGEHSEQGIEADIDGSGDDSERGIEESTDGSGEHSEQGIEEGIDGSGEDSEQRVEESSENPDRNRPEEGTEELQVGESFGLDDLVNGTTEDENTTLGSGESFDEIAYDVFSGVSEVEIVDENQIENNQTSSQGIVPEENVVTQISSTIIIENEDDGSGSRFQFSMESNESSNGNTTLIVDEDLEEVLNGTIFQEFEDSIANVTFNDTYEDLLETEDTNVHLNETINMDAEDVGNDMTEDNSEDASPESIFPKVLPSLYETEFCLNLTFGCCPDLNTPAHGPNQEGCCLSAEFGCCPDNIIPSLGKEKEGCTCIESPFGCCPDGERSALGPQLAGCGCQNTPYGCCPDDYTPAQGEDYAGCSCVTFEHGCCPDGTTVAQGPNLEGCPGCEASEYGCCPDEFTPADGPYNLGCECAGSKFGCCPDGVSEALNPIVQDLNETKSDTEEEMETEDFKGCGEIPGAACQLEKDPGTCKENFTVKWFFDHAYGSCSRFWWSGCGGNINRFNNENECKTQCIKLEGKGRCYLPKVTGPCKGSQSSWYFDMKWNKCMPFLYGGCLGNSNRFKSKVECQETCLNTRTEELDVCSQPKEPGPCRGLYPRFYYDQKQGLCQAFNYTGCQGNKNRFSTMEACQNTCQHKALLVQAKKSCNLPKMQGPCEEKQAKWQFNSKSMSCEPFYYSGCGGNNNQFDSLQECQKSCPNAFPPELDVKAKLLVVEENQEAWLQITVEANPPPTVKWFFNKEPVLVDERIKKNADGSLKIMPAQMSNSGIYTVTADNGVGQPARKQITLKVHPSKMPIQVVVPNENSVFKFGQEMLLKCLVKGYPIPIIRWYKNNTPLQKSGRIHLLDDHSLVIDNATPIDGGVYTCRATNKFETVKQDLEIKVEKGDVPKQCVDKPQFANCELIVKGEFCAKSKYYADFCCKSCTMAGQISPP</sequence>
<feature type="compositionally biased region" description="Acidic residues" evidence="12">
    <location>
        <begin position="209"/>
        <end position="229"/>
    </location>
</feature>
<dbReference type="InterPro" id="IPR036880">
    <property type="entry name" value="Kunitz_BPTI_sf"/>
</dbReference>
<evidence type="ECO:0000256" key="10">
    <source>
        <dbReference type="ARBA" id="ARBA00023180"/>
    </source>
</evidence>
<feature type="domain" description="Ig-like" evidence="15">
    <location>
        <begin position="1085"/>
        <end position="1171"/>
    </location>
</feature>
<keyword evidence="4" id="KW-0646">Protease inhibitor</keyword>
<evidence type="ECO:0000256" key="2">
    <source>
        <dbReference type="ARBA" id="ARBA00004613"/>
    </source>
</evidence>
<dbReference type="SUPFAM" id="SSF57362">
    <property type="entry name" value="BPTI-like"/>
    <property type="match status" value="4"/>
</dbReference>
<dbReference type="PRINTS" id="PR00759">
    <property type="entry name" value="BASICPTASE"/>
</dbReference>
<dbReference type="InterPro" id="IPR013098">
    <property type="entry name" value="Ig_I-set"/>
</dbReference>
<dbReference type="InterPro" id="IPR020901">
    <property type="entry name" value="Prtase_inh_Kunz-CS"/>
</dbReference>
<evidence type="ECO:0000256" key="12">
    <source>
        <dbReference type="SAM" id="MobiDB-lite"/>
    </source>
</evidence>
<evidence type="ECO:0000259" key="15">
    <source>
        <dbReference type="PROSITE" id="PS50835"/>
    </source>
</evidence>
<keyword evidence="7" id="KW-0722">Serine protease inhibitor</keyword>
<feature type="compositionally biased region" description="Basic and acidic residues" evidence="12">
    <location>
        <begin position="308"/>
        <end position="326"/>
    </location>
</feature>
<feature type="compositionally biased region" description="Basic and acidic residues" evidence="12">
    <location>
        <begin position="248"/>
        <end position="266"/>
    </location>
</feature>
<feature type="domain" description="BPTI/Kunitz inhibitor" evidence="14">
    <location>
        <begin position="752"/>
        <end position="803"/>
    </location>
</feature>
<gene>
    <name evidence="17" type="ORF">TCAL_09078</name>
</gene>
<dbReference type="Gene3D" id="4.10.410.10">
    <property type="entry name" value="Pancreatic trypsin inhibitor Kunitz domain"/>
    <property type="match status" value="4"/>
</dbReference>
<comment type="subcellular location">
    <subcellularLocation>
        <location evidence="1">Membrane</location>
    </subcellularLocation>
    <subcellularLocation>
        <location evidence="2">Secreted</location>
    </subcellularLocation>
</comment>
<evidence type="ECO:0000256" key="4">
    <source>
        <dbReference type="ARBA" id="ARBA00022690"/>
    </source>
</evidence>
<evidence type="ECO:0000256" key="11">
    <source>
        <dbReference type="ARBA" id="ARBA00023319"/>
    </source>
</evidence>
<feature type="compositionally biased region" description="Acidic residues" evidence="12">
    <location>
        <begin position="298"/>
        <end position="307"/>
    </location>
</feature>
<dbReference type="Pfam" id="PF07679">
    <property type="entry name" value="I-set"/>
    <property type="match status" value="2"/>
</dbReference>
<protein>
    <recommendedName>
        <fullName evidence="19">Papilin</fullName>
    </recommendedName>
</protein>
<feature type="compositionally biased region" description="Basic and acidic residues" evidence="12">
    <location>
        <begin position="278"/>
        <end position="296"/>
    </location>
</feature>
<feature type="compositionally biased region" description="Acidic residues" evidence="12">
    <location>
        <begin position="238"/>
        <end position="247"/>
    </location>
</feature>
<feature type="domain" description="Ig-like" evidence="15">
    <location>
        <begin position="992"/>
        <end position="1076"/>
    </location>
</feature>
<dbReference type="InterPro" id="IPR002223">
    <property type="entry name" value="Kunitz_BPTI"/>
</dbReference>
<keyword evidence="18" id="KW-1185">Reference proteome</keyword>
<feature type="domain" description="BPTI/Kunitz inhibitor" evidence="14">
    <location>
        <begin position="812"/>
        <end position="862"/>
    </location>
</feature>
<evidence type="ECO:0000256" key="1">
    <source>
        <dbReference type="ARBA" id="ARBA00004370"/>
    </source>
</evidence>
<evidence type="ECO:0000313" key="17">
    <source>
        <dbReference type="EMBL" id="TRY67543.1"/>
    </source>
</evidence>
<evidence type="ECO:0000256" key="13">
    <source>
        <dbReference type="SAM" id="SignalP"/>
    </source>
</evidence>
<feature type="signal peptide" evidence="13">
    <location>
        <begin position="1"/>
        <end position="21"/>
    </location>
</feature>
<keyword evidence="5 13" id="KW-0732">Signal</keyword>
<dbReference type="AlphaFoldDB" id="A0A553NQ27"/>
<evidence type="ECO:0000256" key="7">
    <source>
        <dbReference type="ARBA" id="ARBA00022900"/>
    </source>
</evidence>
<evidence type="ECO:0000256" key="5">
    <source>
        <dbReference type="ARBA" id="ARBA00022729"/>
    </source>
</evidence>
<keyword evidence="8" id="KW-0472">Membrane</keyword>
<feature type="domain" description="BPTI/Kunitz inhibitor" evidence="14">
    <location>
        <begin position="873"/>
        <end position="923"/>
    </location>
</feature>
<evidence type="ECO:0008006" key="19">
    <source>
        <dbReference type="Google" id="ProtNLM"/>
    </source>
</evidence>
<dbReference type="OMA" id="GEHSEQG"/>
<dbReference type="Pfam" id="PF00014">
    <property type="entry name" value="Kunitz_BPTI"/>
    <property type="match status" value="4"/>
</dbReference>
<keyword evidence="11" id="KW-0393">Immunoglobulin domain</keyword>
<evidence type="ECO:0000259" key="14">
    <source>
        <dbReference type="PROSITE" id="PS50279"/>
    </source>
</evidence>
<dbReference type="GO" id="GO:0004867">
    <property type="term" value="F:serine-type endopeptidase inhibitor activity"/>
    <property type="evidence" value="ECO:0007669"/>
    <property type="project" value="UniProtKB-KW"/>
</dbReference>
<dbReference type="InterPro" id="IPR010909">
    <property type="entry name" value="PLAC"/>
</dbReference>
<feature type="compositionally biased region" description="Low complexity" evidence="12">
    <location>
        <begin position="129"/>
        <end position="154"/>
    </location>
</feature>
<feature type="chain" id="PRO_5022157709" description="Papilin" evidence="13">
    <location>
        <begin position="22"/>
        <end position="1222"/>
    </location>
</feature>
<keyword evidence="6" id="KW-0677">Repeat</keyword>
<dbReference type="PROSITE" id="PS00280">
    <property type="entry name" value="BPTI_KUNITZ_1"/>
    <property type="match status" value="2"/>
</dbReference>
<name>A0A553NQ27_TIGCA</name>
<dbReference type="InterPro" id="IPR050098">
    <property type="entry name" value="TFPI/VKTCI-like"/>
</dbReference>
<feature type="domain" description="PLAC" evidence="16">
    <location>
        <begin position="1177"/>
        <end position="1217"/>
    </location>
</feature>
<feature type="compositionally biased region" description="Acidic residues" evidence="12">
    <location>
        <begin position="268"/>
        <end position="277"/>
    </location>
</feature>
<keyword evidence="3" id="KW-0964">Secreted</keyword>
<dbReference type="PANTHER" id="PTHR10083:SF381">
    <property type="entry name" value="BPTI_KUNITZ INHIBITOR DOMAIN-CONTAINING PROTEIN"/>
    <property type="match status" value="1"/>
</dbReference>
<dbReference type="CDD" id="cd00109">
    <property type="entry name" value="Kunitz-type"/>
    <property type="match status" value="3"/>
</dbReference>
<dbReference type="InterPro" id="IPR007110">
    <property type="entry name" value="Ig-like_dom"/>
</dbReference>
<organism evidence="17 18">
    <name type="scientific">Tigriopus californicus</name>
    <name type="common">Marine copepod</name>
    <dbReference type="NCBI Taxonomy" id="6832"/>
    <lineage>
        <taxon>Eukaryota</taxon>
        <taxon>Metazoa</taxon>
        <taxon>Ecdysozoa</taxon>
        <taxon>Arthropoda</taxon>
        <taxon>Crustacea</taxon>
        <taxon>Multicrustacea</taxon>
        <taxon>Hexanauplia</taxon>
        <taxon>Copepoda</taxon>
        <taxon>Harpacticoida</taxon>
        <taxon>Harpacticidae</taxon>
        <taxon>Tigriopus</taxon>
    </lineage>
</organism>
<feature type="region of interest" description="Disordered" evidence="12">
    <location>
        <begin position="123"/>
        <end position="389"/>
    </location>
</feature>
<dbReference type="FunFam" id="2.60.40.10:FF:000004">
    <property type="entry name" value="DCC isoform 1"/>
    <property type="match status" value="1"/>
</dbReference>
<dbReference type="EMBL" id="VCGU01000011">
    <property type="protein sequence ID" value="TRY67543.1"/>
    <property type="molecule type" value="Genomic_DNA"/>
</dbReference>
<evidence type="ECO:0000259" key="16">
    <source>
        <dbReference type="PROSITE" id="PS50900"/>
    </source>
</evidence>
<dbReference type="PROSITE" id="PS50900">
    <property type="entry name" value="PLAC"/>
    <property type="match status" value="1"/>
</dbReference>
<dbReference type="InterPro" id="IPR003599">
    <property type="entry name" value="Ig_sub"/>
</dbReference>